<dbReference type="InterPro" id="IPR006480">
    <property type="entry name" value="Phage_holin_4_1"/>
</dbReference>
<evidence type="ECO:0000256" key="3">
    <source>
        <dbReference type="ARBA" id="ARBA00022989"/>
    </source>
</evidence>
<keyword evidence="2 6" id="KW-0812">Transmembrane</keyword>
<evidence type="ECO:0000313" key="7">
    <source>
        <dbReference type="EMBL" id="PTH17465.1"/>
    </source>
</evidence>
<dbReference type="EMBL" id="PZDI01000033">
    <property type="protein sequence ID" value="PTH17465.1"/>
    <property type="molecule type" value="Genomic_DNA"/>
</dbReference>
<gene>
    <name evidence="7" type="ORF">BU607_07430</name>
</gene>
<dbReference type="RefSeq" id="WP_107392463.1">
    <property type="nucleotide sequence ID" value="NZ_JAHCOE010000001.1"/>
</dbReference>
<dbReference type="Proteomes" id="UP000242694">
    <property type="component" value="Unassembled WGS sequence"/>
</dbReference>
<sequence length="126" mass="14412">MMNYDIHVVNLYQLLYSGNHQLMYGLFILMFVDIVTGVLKAFYLDELWSRRAMLGYIKKIAYICVLIVTNLIDIIFHLNGLLINSSVMFFILGEATSILENAIALDVPVPESVKQRLNVQAKKGER</sequence>
<comment type="caution">
    <text evidence="7">The sequence shown here is derived from an EMBL/GenBank/DDBJ whole genome shotgun (WGS) entry which is preliminary data.</text>
</comment>
<dbReference type="NCBIfam" id="TIGR01593">
    <property type="entry name" value="holin_tox_secr"/>
    <property type="match status" value="1"/>
</dbReference>
<keyword evidence="8" id="KW-1185">Reference proteome</keyword>
<evidence type="ECO:0000256" key="6">
    <source>
        <dbReference type="SAM" id="Phobius"/>
    </source>
</evidence>
<evidence type="ECO:0000256" key="1">
    <source>
        <dbReference type="ARBA" id="ARBA00004141"/>
    </source>
</evidence>
<reference evidence="7 8" key="1">
    <citation type="journal article" date="2016" name="Front. Microbiol.">
        <title>Comprehensive Phylogenetic Analysis of Bovine Non-aureus Staphylococci Species Based on Whole-Genome Sequencing.</title>
        <authorList>
            <person name="Naushad S."/>
            <person name="Barkema H.W."/>
            <person name="Luby C."/>
            <person name="Condas L.A."/>
            <person name="Nobrega D.B."/>
            <person name="Carson D.A."/>
            <person name="De Buck J."/>
        </authorList>
    </citation>
    <scope>NUCLEOTIDE SEQUENCE [LARGE SCALE GENOMIC DNA]</scope>
    <source>
        <strain evidence="7 8">SNUC 993</strain>
    </source>
</reference>
<protein>
    <submittedName>
        <fullName evidence="7">Holin</fullName>
    </submittedName>
</protein>
<keyword evidence="3 6" id="KW-1133">Transmembrane helix</keyword>
<feature type="transmembrane region" description="Helical" evidence="6">
    <location>
        <begin position="20"/>
        <end position="39"/>
    </location>
</feature>
<proteinExistence type="inferred from homology"/>
<name>A0ABX5IDL8_9STAP</name>
<evidence type="ECO:0000256" key="2">
    <source>
        <dbReference type="ARBA" id="ARBA00022692"/>
    </source>
</evidence>
<keyword evidence="4 6" id="KW-0472">Membrane</keyword>
<feature type="transmembrane region" description="Helical" evidence="6">
    <location>
        <begin position="60"/>
        <end position="83"/>
    </location>
</feature>
<dbReference type="Pfam" id="PF05105">
    <property type="entry name" value="Phage_holin_4_1"/>
    <property type="match status" value="1"/>
</dbReference>
<comment type="similarity">
    <text evidence="5">Belongs to the bacteriophage holin family. Cp-1 holin subfamily.</text>
</comment>
<evidence type="ECO:0000256" key="5">
    <source>
        <dbReference type="ARBA" id="ARBA00023600"/>
    </source>
</evidence>
<organism evidence="7 8">
    <name type="scientific">Staphylococcus auricularis</name>
    <dbReference type="NCBI Taxonomy" id="29379"/>
    <lineage>
        <taxon>Bacteria</taxon>
        <taxon>Bacillati</taxon>
        <taxon>Bacillota</taxon>
        <taxon>Bacilli</taxon>
        <taxon>Bacillales</taxon>
        <taxon>Staphylococcaceae</taxon>
        <taxon>Staphylococcus</taxon>
    </lineage>
</organism>
<accession>A0ABX5IDL8</accession>
<comment type="subcellular location">
    <subcellularLocation>
        <location evidence="1">Membrane</location>
        <topology evidence="1">Multi-pass membrane protein</topology>
    </subcellularLocation>
</comment>
<evidence type="ECO:0000256" key="4">
    <source>
        <dbReference type="ARBA" id="ARBA00023136"/>
    </source>
</evidence>
<evidence type="ECO:0000313" key="8">
    <source>
        <dbReference type="Proteomes" id="UP000242694"/>
    </source>
</evidence>